<organism evidence="4 5">
    <name type="scientific">Trematosphaeria pertusa</name>
    <dbReference type="NCBI Taxonomy" id="390896"/>
    <lineage>
        <taxon>Eukaryota</taxon>
        <taxon>Fungi</taxon>
        <taxon>Dikarya</taxon>
        <taxon>Ascomycota</taxon>
        <taxon>Pezizomycotina</taxon>
        <taxon>Dothideomycetes</taxon>
        <taxon>Pleosporomycetidae</taxon>
        <taxon>Pleosporales</taxon>
        <taxon>Massarineae</taxon>
        <taxon>Trematosphaeriaceae</taxon>
        <taxon>Trematosphaeria</taxon>
    </lineage>
</organism>
<dbReference type="RefSeq" id="XP_033675554.1">
    <property type="nucleotide sequence ID" value="XM_033822685.1"/>
</dbReference>
<evidence type="ECO:0000313" key="5">
    <source>
        <dbReference type="Proteomes" id="UP000800094"/>
    </source>
</evidence>
<keyword evidence="2" id="KW-0823">Tryptophan catabolism</keyword>
<sequence>HLPSIPYTSPPSGPLRTLSIYLPRPPSLSNPSTTLWLLYLHGGAWRDPLQSSSSIQPTIRRLEAAHPETLSALAGIASINYRLSPYPNHATDPSDPDDPQRNVRHPAHVRDVARAVEYLKREYGMRRWMGVGHSCGATMWLQVVAGIGLQDKHHPPPSPSPASTPTPASPQTAAKTEGLEALLLLAGIYSLPLLLANHTAPPAVGKTYRDIVAGAFGPDSASTSTTAPSVYAVASPISGAYSAAAWPSGRLVVLAHSPEDELVEEEQREVMARRLGEEGWEDGEKGQTGRRVLGRELRGGHDEVWEEGVQVAELVAEIVGRL</sequence>
<dbReference type="InterPro" id="IPR029058">
    <property type="entry name" value="AB_hydrolase_fold"/>
</dbReference>
<reference evidence="4" key="1">
    <citation type="journal article" date="2020" name="Stud. Mycol.">
        <title>101 Dothideomycetes genomes: a test case for predicting lifestyles and emergence of pathogens.</title>
        <authorList>
            <person name="Haridas S."/>
            <person name="Albert R."/>
            <person name="Binder M."/>
            <person name="Bloem J."/>
            <person name="Labutti K."/>
            <person name="Salamov A."/>
            <person name="Andreopoulos B."/>
            <person name="Baker S."/>
            <person name="Barry K."/>
            <person name="Bills G."/>
            <person name="Bluhm B."/>
            <person name="Cannon C."/>
            <person name="Castanera R."/>
            <person name="Culley D."/>
            <person name="Daum C."/>
            <person name="Ezra D."/>
            <person name="Gonzalez J."/>
            <person name="Henrissat B."/>
            <person name="Kuo A."/>
            <person name="Liang C."/>
            <person name="Lipzen A."/>
            <person name="Lutzoni F."/>
            <person name="Magnuson J."/>
            <person name="Mondo S."/>
            <person name="Nolan M."/>
            <person name="Ohm R."/>
            <person name="Pangilinan J."/>
            <person name="Park H.-J."/>
            <person name="Ramirez L."/>
            <person name="Alfaro M."/>
            <person name="Sun H."/>
            <person name="Tritt A."/>
            <person name="Yoshinaga Y."/>
            <person name="Zwiers L.-H."/>
            <person name="Turgeon B."/>
            <person name="Goodwin S."/>
            <person name="Spatafora J."/>
            <person name="Crous P."/>
            <person name="Grigoriev I."/>
        </authorList>
    </citation>
    <scope>NUCLEOTIDE SEQUENCE</scope>
    <source>
        <strain evidence="4">CBS 122368</strain>
    </source>
</reference>
<proteinExistence type="inferred from homology"/>
<accession>A0A6A6HSY7</accession>
<dbReference type="PANTHER" id="PTHR48081">
    <property type="entry name" value="AB HYDROLASE SUPERFAMILY PROTEIN C4A8.06C"/>
    <property type="match status" value="1"/>
</dbReference>
<dbReference type="EMBL" id="ML987217">
    <property type="protein sequence ID" value="KAF2240550.1"/>
    <property type="molecule type" value="Genomic_DNA"/>
</dbReference>
<evidence type="ECO:0000256" key="3">
    <source>
        <dbReference type="SAM" id="MobiDB-lite"/>
    </source>
</evidence>
<dbReference type="GO" id="GO:0004061">
    <property type="term" value="F:arylformamidase activity"/>
    <property type="evidence" value="ECO:0007669"/>
    <property type="project" value="InterPro"/>
</dbReference>
<feature type="region of interest" description="Disordered" evidence="3">
    <location>
        <begin position="150"/>
        <end position="173"/>
    </location>
</feature>
<feature type="non-terminal residue" evidence="4">
    <location>
        <position position="322"/>
    </location>
</feature>
<dbReference type="GO" id="GO:0019441">
    <property type="term" value="P:L-tryptophan catabolic process to kynurenine"/>
    <property type="evidence" value="ECO:0007669"/>
    <property type="project" value="InterPro"/>
</dbReference>
<evidence type="ECO:0000256" key="1">
    <source>
        <dbReference type="ARBA" id="ARBA00022801"/>
    </source>
</evidence>
<feature type="compositionally biased region" description="Pro residues" evidence="3">
    <location>
        <begin position="156"/>
        <end position="168"/>
    </location>
</feature>
<keyword evidence="5" id="KW-1185">Reference proteome</keyword>
<dbReference type="Gene3D" id="3.40.50.1820">
    <property type="entry name" value="alpha/beta hydrolase"/>
    <property type="match status" value="1"/>
</dbReference>
<keyword evidence="1" id="KW-0378">Hydrolase</keyword>
<dbReference type="InterPro" id="IPR027519">
    <property type="entry name" value="KFase_ver/fungi-typ"/>
</dbReference>
<feature type="non-terminal residue" evidence="4">
    <location>
        <position position="1"/>
    </location>
</feature>
<name>A0A6A6HSY7_9PLEO</name>
<evidence type="ECO:0000313" key="4">
    <source>
        <dbReference type="EMBL" id="KAF2240550.1"/>
    </source>
</evidence>
<dbReference type="InterPro" id="IPR050300">
    <property type="entry name" value="GDXG_lipolytic_enzyme"/>
</dbReference>
<dbReference type="PANTHER" id="PTHR48081:SF33">
    <property type="entry name" value="KYNURENINE FORMAMIDASE"/>
    <property type="match status" value="1"/>
</dbReference>
<dbReference type="GeneID" id="54576015"/>
<dbReference type="HAMAP" id="MF_03014">
    <property type="entry name" value="KFase"/>
    <property type="match status" value="1"/>
</dbReference>
<dbReference type="SUPFAM" id="SSF53474">
    <property type="entry name" value="alpha/beta-Hydrolases"/>
    <property type="match status" value="1"/>
</dbReference>
<protein>
    <recommendedName>
        <fullName evidence="6">Alpha/beta-hydrolase</fullName>
    </recommendedName>
</protein>
<dbReference type="OrthoDB" id="420264at2759"/>
<gene>
    <name evidence="4" type="ORF">BU26DRAFT_389510</name>
</gene>
<dbReference type="Proteomes" id="UP000800094">
    <property type="component" value="Unassembled WGS sequence"/>
</dbReference>
<feature type="region of interest" description="Disordered" evidence="3">
    <location>
        <begin position="85"/>
        <end position="105"/>
    </location>
</feature>
<dbReference type="AlphaFoldDB" id="A0A6A6HSY7"/>
<evidence type="ECO:0000256" key="2">
    <source>
        <dbReference type="ARBA" id="ARBA00023079"/>
    </source>
</evidence>
<evidence type="ECO:0008006" key="6">
    <source>
        <dbReference type="Google" id="ProtNLM"/>
    </source>
</evidence>